<feature type="domain" description="Extensin-like C-terminal" evidence="3">
    <location>
        <begin position="426"/>
        <end position="475"/>
    </location>
</feature>
<feature type="region of interest" description="Disordered" evidence="1">
    <location>
        <begin position="41"/>
        <end position="210"/>
    </location>
</feature>
<proteinExistence type="predicted"/>
<keyword evidence="2" id="KW-0732">Signal</keyword>
<gene>
    <name evidence="4" type="ORF">OH818_01145</name>
</gene>
<dbReference type="Proteomes" id="UP001164020">
    <property type="component" value="Chromosome"/>
</dbReference>
<reference evidence="4" key="1">
    <citation type="submission" date="2022-12" db="EMBL/GenBank/DDBJ databases">
        <title>Jiella pelagia sp. nov., isolated from phosphonate enriched culture of Northwest Pacific surface seawater.</title>
        <authorList>
            <person name="Shin D.Y."/>
            <person name="Hwang C.Y."/>
        </authorList>
    </citation>
    <scope>NUCLEOTIDE SEQUENCE</scope>
    <source>
        <strain evidence="4">HL-NP1</strain>
    </source>
</reference>
<dbReference type="RefSeq" id="WP_268881414.1">
    <property type="nucleotide sequence ID" value="NZ_CP114029.1"/>
</dbReference>
<feature type="compositionally biased region" description="Basic and acidic residues" evidence="1">
    <location>
        <begin position="116"/>
        <end position="137"/>
    </location>
</feature>
<accession>A0ABY7BYN3</accession>
<protein>
    <submittedName>
        <fullName evidence="4">Extensin family protein</fullName>
    </submittedName>
</protein>
<feature type="chain" id="PRO_5045071924" evidence="2">
    <location>
        <begin position="24"/>
        <end position="475"/>
    </location>
</feature>
<keyword evidence="5" id="KW-1185">Reference proteome</keyword>
<dbReference type="Pfam" id="PF06904">
    <property type="entry name" value="Extensin-like_C"/>
    <property type="match status" value="2"/>
</dbReference>
<feature type="compositionally biased region" description="Basic and acidic residues" evidence="1">
    <location>
        <begin position="181"/>
        <end position="195"/>
    </location>
</feature>
<sequence length="475" mass="48485">MRRVAILCIAGIALTGGVAPPAASNGAALASLLDQLLPGAGRAHAQSRQTRRRLRSGRAGGKDGKAILPEHPPVPMPRAEAMDAEGKGADGRDGVTTASRGTNDEPAEASAGQKPQSDDPKGAERRDDADDIGKDATVEASESSAAMGTLASAKATADRDAGPMQPAGEVALPAAGPVPKTRPDRSAETDGRPDDVAPAAKQRVTTPDALRDAMEKITPAATVAAAAAIKNAKACEAALRERGVAFTVHPSISEGACGVLRPVTIRSLSDGTKISGETQLLCRTALALNDWVTNTVTPAARDAFGSERKLSALNEISTYVCRPRASEDRISEHARGSAIDIGAFALSDGSTIPVRAIESELGAHARETLDSADGAAPDEPLATGGDGSAAGEKAAGDGEEPPSPGSAEAASDSNSEPAPSSAAKEDHREKKFLDAVRSAACGPFKTVLGPGTDADHATHFHFDMAARRNGATYCK</sequence>
<evidence type="ECO:0000313" key="4">
    <source>
        <dbReference type="EMBL" id="WAP68977.1"/>
    </source>
</evidence>
<dbReference type="EMBL" id="CP114029">
    <property type="protein sequence ID" value="WAP68977.1"/>
    <property type="molecule type" value="Genomic_DNA"/>
</dbReference>
<feature type="compositionally biased region" description="Basic and acidic residues" evidence="1">
    <location>
        <begin position="80"/>
        <end position="93"/>
    </location>
</feature>
<evidence type="ECO:0000256" key="2">
    <source>
        <dbReference type="SAM" id="SignalP"/>
    </source>
</evidence>
<evidence type="ECO:0000313" key="5">
    <source>
        <dbReference type="Proteomes" id="UP001164020"/>
    </source>
</evidence>
<dbReference type="InterPro" id="IPR009683">
    <property type="entry name" value="Extensin-like_C"/>
</dbReference>
<feature type="region of interest" description="Disordered" evidence="1">
    <location>
        <begin position="371"/>
        <end position="431"/>
    </location>
</feature>
<feature type="domain" description="Extensin-like C-terminal" evidence="3">
    <location>
        <begin position="234"/>
        <end position="358"/>
    </location>
</feature>
<evidence type="ECO:0000256" key="1">
    <source>
        <dbReference type="SAM" id="MobiDB-lite"/>
    </source>
</evidence>
<evidence type="ECO:0000259" key="3">
    <source>
        <dbReference type="Pfam" id="PF06904"/>
    </source>
</evidence>
<name>A0ABY7BYN3_9HYPH</name>
<feature type="signal peptide" evidence="2">
    <location>
        <begin position="1"/>
        <end position="23"/>
    </location>
</feature>
<organism evidence="4 5">
    <name type="scientific">Jiella pelagia</name>
    <dbReference type="NCBI Taxonomy" id="2986949"/>
    <lineage>
        <taxon>Bacteria</taxon>
        <taxon>Pseudomonadati</taxon>
        <taxon>Pseudomonadota</taxon>
        <taxon>Alphaproteobacteria</taxon>
        <taxon>Hyphomicrobiales</taxon>
        <taxon>Aurantimonadaceae</taxon>
        <taxon>Jiella</taxon>
    </lineage>
</organism>